<feature type="compositionally biased region" description="Basic and acidic residues" evidence="1">
    <location>
        <begin position="423"/>
        <end position="438"/>
    </location>
</feature>
<dbReference type="EMBL" id="JAULSV010000003">
    <property type="protein sequence ID" value="KAK0648071.1"/>
    <property type="molecule type" value="Genomic_DNA"/>
</dbReference>
<feature type="compositionally biased region" description="Acidic residues" evidence="1">
    <location>
        <begin position="517"/>
        <end position="540"/>
    </location>
</feature>
<feature type="region of interest" description="Disordered" evidence="1">
    <location>
        <begin position="513"/>
        <end position="540"/>
    </location>
</feature>
<name>A0AA39YAM5_9PEZI</name>
<comment type="caution">
    <text evidence="2">The sequence shown here is derived from an EMBL/GenBank/DDBJ whole genome shotgun (WGS) entry which is preliminary data.</text>
</comment>
<feature type="region of interest" description="Disordered" evidence="1">
    <location>
        <begin position="303"/>
        <end position="500"/>
    </location>
</feature>
<evidence type="ECO:0000256" key="1">
    <source>
        <dbReference type="SAM" id="MobiDB-lite"/>
    </source>
</evidence>
<reference evidence="2" key="1">
    <citation type="submission" date="2023-06" db="EMBL/GenBank/DDBJ databases">
        <title>Genome-scale phylogeny and comparative genomics of the fungal order Sordariales.</title>
        <authorList>
            <consortium name="Lawrence Berkeley National Laboratory"/>
            <person name="Hensen N."/>
            <person name="Bonometti L."/>
            <person name="Westerberg I."/>
            <person name="Brannstrom I.O."/>
            <person name="Guillou S."/>
            <person name="Cros-Aarteil S."/>
            <person name="Calhoun S."/>
            <person name="Haridas S."/>
            <person name="Kuo A."/>
            <person name="Mondo S."/>
            <person name="Pangilinan J."/>
            <person name="Riley R."/>
            <person name="Labutti K."/>
            <person name="Andreopoulos B."/>
            <person name="Lipzen A."/>
            <person name="Chen C."/>
            <person name="Yanf M."/>
            <person name="Daum C."/>
            <person name="Ng V."/>
            <person name="Clum A."/>
            <person name="Steindorff A."/>
            <person name="Ohm R."/>
            <person name="Martin F."/>
            <person name="Silar P."/>
            <person name="Natvig D."/>
            <person name="Lalanne C."/>
            <person name="Gautier V."/>
            <person name="Ament-Velasquez S.L."/>
            <person name="Kruys A."/>
            <person name="Hutchinson M.I."/>
            <person name="Powell A.J."/>
            <person name="Barry K."/>
            <person name="Miller A.N."/>
            <person name="Grigoriev I.V."/>
            <person name="Debuchy R."/>
            <person name="Gladieux P."/>
            <person name="Thoren M.H."/>
            <person name="Johannesson H."/>
        </authorList>
    </citation>
    <scope>NUCLEOTIDE SEQUENCE</scope>
    <source>
        <strain evidence="2">SMH2532-1</strain>
    </source>
</reference>
<dbReference type="Proteomes" id="UP001174936">
    <property type="component" value="Unassembled WGS sequence"/>
</dbReference>
<sequence length="540" mass="59008">MADPGPSGHNQFVRMSEVEMDNTGYDVAADQQFFFPPEIANNGGGMPAAAVDNIDPFGPGKGKETVVHNRMLNYTAPICRTEVDPQNPFKPLEPPGGYMPFRPEITMRTLKITARYLPIPGLLYPNATFCVTRWPPCRSTTVRMTGETLAKFASILPPSVFDDRYIVDLRIRDWPSGGVAMIPNDPEAIKVAQAVEGGFDKLPDGEVWYYRECLLDWGDGNPPDRSIKILRGYEGVNGPPGDAVVEHWFDTHSGVIDDDQGGRKVAEKLEFDEDILYNPNAAPKRKLLPVVVWRATKTETKISGDSLGSHKLDHHDPDSHDLESLEPGHLGPDNLGPGNLGLDNLGPDNLGLDNDGLDFPGPDFQDADFQNANFAGPDDNGVNSQYGGKTYPPAANLNDANPAIRDDTQETEETTKLPPRSPSPDHHGVKARAKKETASKTPVSARRGSKRKASKHDNHSDDDSDGEYVDRSVARRVQQRSSKISAAGSGPGPRSARLRAREALKAEAEAESLMAFDLEDEMQADSDGDSDEDSDGEFVW</sequence>
<protein>
    <submittedName>
        <fullName evidence="2">Uncharacterized protein</fullName>
    </submittedName>
</protein>
<evidence type="ECO:0000313" key="3">
    <source>
        <dbReference type="Proteomes" id="UP001174936"/>
    </source>
</evidence>
<gene>
    <name evidence="2" type="ORF">B0T16DRAFT_455578</name>
</gene>
<organism evidence="2 3">
    <name type="scientific">Cercophora newfieldiana</name>
    <dbReference type="NCBI Taxonomy" id="92897"/>
    <lineage>
        <taxon>Eukaryota</taxon>
        <taxon>Fungi</taxon>
        <taxon>Dikarya</taxon>
        <taxon>Ascomycota</taxon>
        <taxon>Pezizomycotina</taxon>
        <taxon>Sordariomycetes</taxon>
        <taxon>Sordariomycetidae</taxon>
        <taxon>Sordariales</taxon>
        <taxon>Lasiosphaeriaceae</taxon>
        <taxon>Cercophora</taxon>
    </lineage>
</organism>
<feature type="compositionally biased region" description="Low complexity" evidence="1">
    <location>
        <begin position="392"/>
        <end position="403"/>
    </location>
</feature>
<keyword evidence="3" id="KW-1185">Reference proteome</keyword>
<feature type="compositionally biased region" description="Low complexity" evidence="1">
    <location>
        <begin position="330"/>
        <end position="364"/>
    </location>
</feature>
<dbReference type="AlphaFoldDB" id="A0AA39YAM5"/>
<feature type="compositionally biased region" description="Basic and acidic residues" evidence="1">
    <location>
        <begin position="303"/>
        <end position="323"/>
    </location>
</feature>
<accession>A0AA39YAM5</accession>
<proteinExistence type="predicted"/>
<evidence type="ECO:0000313" key="2">
    <source>
        <dbReference type="EMBL" id="KAK0648071.1"/>
    </source>
</evidence>